<comment type="similarity">
    <text evidence="1 7">Belongs to the DeoC/FbaB aldolase family. DeoC type 1 subfamily.</text>
</comment>
<feature type="active site" description="Schiff-base intermediate with acetaldehyde" evidence="7">
    <location>
        <position position="152"/>
    </location>
</feature>
<evidence type="ECO:0000256" key="6">
    <source>
        <dbReference type="ARBA" id="ARBA00056337"/>
    </source>
</evidence>
<gene>
    <name evidence="7 8" type="primary">deoC</name>
    <name evidence="8" type="ORF">CH330_09090</name>
</gene>
<comment type="pathway">
    <text evidence="7">Carbohydrate degradation; 2-deoxy-D-ribose 1-phosphate degradation; D-glyceraldehyde 3-phosphate and acetaldehyde from 2-deoxy-alpha-D-ribose 1-phosphate: step 2/2.</text>
</comment>
<dbReference type="UniPathway" id="UPA00002">
    <property type="reaction ID" value="UER00468"/>
</dbReference>
<dbReference type="GO" id="GO:0006018">
    <property type="term" value="P:2-deoxyribose 1-phosphate catabolic process"/>
    <property type="evidence" value="ECO:0007669"/>
    <property type="project" value="UniProtKB-UniRule"/>
</dbReference>
<evidence type="ECO:0000256" key="7">
    <source>
        <dbReference type="HAMAP-Rule" id="MF_00114"/>
    </source>
</evidence>
<reference evidence="8 9" key="1">
    <citation type="submission" date="2017-07" db="EMBL/GenBank/DDBJ databases">
        <title>Recovery of genomes from metagenomes via a dereplication, aggregation, and scoring strategy.</title>
        <authorList>
            <person name="Sieber C.M."/>
            <person name="Probst A.J."/>
            <person name="Sharrar A."/>
            <person name="Thomas B.C."/>
            <person name="Hess M."/>
            <person name="Tringe S.G."/>
            <person name="Banfield J.F."/>
        </authorList>
    </citation>
    <scope>NUCLEOTIDE SEQUENCE [LARGE SCALE GENOMIC DNA]</scope>
    <source>
        <strain evidence="8">JGI_Cruoil_03_51_56</strain>
    </source>
</reference>
<dbReference type="EC" id="4.1.2.4" evidence="7"/>
<dbReference type="CDD" id="cd00959">
    <property type="entry name" value="DeoC"/>
    <property type="match status" value="1"/>
</dbReference>
<dbReference type="NCBIfam" id="TIGR00126">
    <property type="entry name" value="deoC"/>
    <property type="match status" value="1"/>
</dbReference>
<comment type="catalytic activity">
    <reaction evidence="5 7">
        <text>2-deoxy-D-ribose 5-phosphate = D-glyceraldehyde 3-phosphate + acetaldehyde</text>
        <dbReference type="Rhea" id="RHEA:12821"/>
        <dbReference type="ChEBI" id="CHEBI:15343"/>
        <dbReference type="ChEBI" id="CHEBI:59776"/>
        <dbReference type="ChEBI" id="CHEBI:62877"/>
        <dbReference type="EC" id="4.1.2.4"/>
    </reaction>
</comment>
<proteinExistence type="inferred from homology"/>
<evidence type="ECO:0000256" key="5">
    <source>
        <dbReference type="ARBA" id="ARBA00048791"/>
    </source>
</evidence>
<dbReference type="Pfam" id="PF01791">
    <property type="entry name" value="DeoC"/>
    <property type="match status" value="1"/>
</dbReference>
<dbReference type="GO" id="GO:0005737">
    <property type="term" value="C:cytoplasm"/>
    <property type="evidence" value="ECO:0007669"/>
    <property type="project" value="UniProtKB-SubCell"/>
</dbReference>
<dbReference type="InterPro" id="IPR002915">
    <property type="entry name" value="DeoC/FbaB/LacD_aldolase"/>
</dbReference>
<comment type="subcellular location">
    <subcellularLocation>
        <location evidence="7">Cytoplasm</location>
    </subcellularLocation>
</comment>
<keyword evidence="2 7" id="KW-0963">Cytoplasm</keyword>
<dbReference type="EMBL" id="NOZP01000172">
    <property type="protein sequence ID" value="OYD14256.1"/>
    <property type="molecule type" value="Genomic_DNA"/>
</dbReference>
<dbReference type="PANTHER" id="PTHR10889:SF1">
    <property type="entry name" value="DEOXYRIBOSE-PHOSPHATE ALDOLASE"/>
    <property type="match status" value="1"/>
</dbReference>
<protein>
    <recommendedName>
        <fullName evidence="7">Deoxyribose-phosphate aldolase</fullName>
        <shortName evidence="7">DERA</shortName>
        <ecNumber evidence="7">4.1.2.4</ecNumber>
    </recommendedName>
    <alternativeName>
        <fullName evidence="7">2-deoxy-D-ribose 5-phosphate aldolase</fullName>
    </alternativeName>
    <alternativeName>
        <fullName evidence="7">Phosphodeoxyriboaldolase</fullName>
        <shortName evidence="7">Deoxyriboaldolase</shortName>
    </alternativeName>
</protein>
<dbReference type="SMART" id="SM01133">
    <property type="entry name" value="DeoC"/>
    <property type="match status" value="1"/>
</dbReference>
<evidence type="ECO:0000313" key="9">
    <source>
        <dbReference type="Proteomes" id="UP000215559"/>
    </source>
</evidence>
<evidence type="ECO:0000256" key="3">
    <source>
        <dbReference type="ARBA" id="ARBA00023239"/>
    </source>
</evidence>
<dbReference type="SUPFAM" id="SSF51569">
    <property type="entry name" value="Aldolase"/>
    <property type="match status" value="1"/>
</dbReference>
<dbReference type="PANTHER" id="PTHR10889">
    <property type="entry name" value="DEOXYRIBOSE-PHOSPHATE ALDOLASE"/>
    <property type="match status" value="1"/>
</dbReference>
<evidence type="ECO:0000313" key="8">
    <source>
        <dbReference type="EMBL" id="OYD14256.1"/>
    </source>
</evidence>
<dbReference type="FunFam" id="3.20.20.70:FF:000044">
    <property type="entry name" value="Deoxyribose-phosphate aldolase"/>
    <property type="match status" value="1"/>
</dbReference>
<dbReference type="PIRSF" id="PIRSF001357">
    <property type="entry name" value="DeoC"/>
    <property type="match status" value="1"/>
</dbReference>
<dbReference type="InterPro" id="IPR011343">
    <property type="entry name" value="DeoC"/>
</dbReference>
<dbReference type="Gene3D" id="3.20.20.70">
    <property type="entry name" value="Aldolase class I"/>
    <property type="match status" value="1"/>
</dbReference>
<dbReference type="GO" id="GO:0009264">
    <property type="term" value="P:deoxyribonucleotide catabolic process"/>
    <property type="evidence" value="ECO:0007669"/>
    <property type="project" value="UniProtKB-UniRule"/>
</dbReference>
<feature type="active site" description="Proton donor/acceptor" evidence="7">
    <location>
        <position position="181"/>
    </location>
</feature>
<dbReference type="InterPro" id="IPR028581">
    <property type="entry name" value="DeoC_typeI"/>
</dbReference>
<comment type="caution">
    <text evidence="8">The sequence shown here is derived from an EMBL/GenBank/DDBJ whole genome shotgun (WGS) entry which is preliminary data.</text>
</comment>
<dbReference type="AlphaFoldDB" id="A0A235BPZ9"/>
<evidence type="ECO:0000256" key="1">
    <source>
        <dbReference type="ARBA" id="ARBA00010936"/>
    </source>
</evidence>
<keyword evidence="3 7" id="KW-0456">Lyase</keyword>
<dbReference type="Proteomes" id="UP000215559">
    <property type="component" value="Unassembled WGS sequence"/>
</dbReference>
<accession>A0A235BPZ9</accession>
<dbReference type="InterPro" id="IPR013785">
    <property type="entry name" value="Aldolase_TIM"/>
</dbReference>
<dbReference type="GO" id="GO:0016052">
    <property type="term" value="P:carbohydrate catabolic process"/>
    <property type="evidence" value="ECO:0007669"/>
    <property type="project" value="TreeGrafter"/>
</dbReference>
<evidence type="ECO:0000256" key="2">
    <source>
        <dbReference type="ARBA" id="ARBA00022490"/>
    </source>
</evidence>
<comment type="function">
    <text evidence="6 7">Catalyzes a reversible aldol reaction between acetaldehyde and D-glyceraldehyde 3-phosphate to generate 2-deoxy-D-ribose 5-phosphate.</text>
</comment>
<name>A0A235BPZ9_UNCW3</name>
<organism evidence="8 9">
    <name type="scientific">candidate division WOR-3 bacterium JGI_Cruoil_03_51_56</name>
    <dbReference type="NCBI Taxonomy" id="1973747"/>
    <lineage>
        <taxon>Bacteria</taxon>
        <taxon>Bacteria division WOR-3</taxon>
    </lineage>
</organism>
<feature type="active site" description="Proton donor/acceptor" evidence="7">
    <location>
        <position position="90"/>
    </location>
</feature>
<dbReference type="HAMAP" id="MF_00114">
    <property type="entry name" value="DeoC_type1"/>
    <property type="match status" value="1"/>
</dbReference>
<evidence type="ECO:0000256" key="4">
    <source>
        <dbReference type="ARBA" id="ARBA00023270"/>
    </source>
</evidence>
<sequence length="220" mass="22885">MNSIAEIIDHTLLKSDATPAAIEQLCSEARKYHFCTVCINPCYVKLAQKLLEGTGIGVGTVIGFPLGANLSRAKVFEAEAAIEAGASELDMVANIGWLKASNAQMVLEDIKAVVKAAQGRLVKVIIEACLLTPAEKERATRLVKDAGAGFVKTSTGFSSGGATIEDIALLSKVANGAIGVKAAGGIRDLATARKMIAAGATRIGTSSGVRIAEEEKKKED</sequence>
<keyword evidence="4 7" id="KW-0704">Schiff base</keyword>
<dbReference type="GO" id="GO:0004139">
    <property type="term" value="F:deoxyribose-phosphate aldolase activity"/>
    <property type="evidence" value="ECO:0007669"/>
    <property type="project" value="UniProtKB-UniRule"/>
</dbReference>